<dbReference type="AlphaFoldDB" id="A0A1H9IW98"/>
<keyword evidence="1" id="KW-0732">Signal</keyword>
<proteinExistence type="predicted"/>
<dbReference type="Proteomes" id="UP000242515">
    <property type="component" value="Unassembled WGS sequence"/>
</dbReference>
<evidence type="ECO:0000313" key="3">
    <source>
        <dbReference type="Proteomes" id="UP000242515"/>
    </source>
</evidence>
<evidence type="ECO:0000256" key="1">
    <source>
        <dbReference type="SAM" id="SignalP"/>
    </source>
</evidence>
<organism evidence="2 3">
    <name type="scientific">Rosenbergiella nectarea</name>
    <dbReference type="NCBI Taxonomy" id="988801"/>
    <lineage>
        <taxon>Bacteria</taxon>
        <taxon>Pseudomonadati</taxon>
        <taxon>Pseudomonadota</taxon>
        <taxon>Gammaproteobacteria</taxon>
        <taxon>Enterobacterales</taxon>
        <taxon>Erwiniaceae</taxon>
        <taxon>Rosenbergiella</taxon>
    </lineage>
</organism>
<accession>A0A1H9IW98</accession>
<gene>
    <name evidence="2" type="ORF">SAMN05216522_106211</name>
</gene>
<sequence length="116" mass="13171">MKLKSICLILFIPFGSSASTLETTAENLTSCIFHYADVNINTSKDSKETSDEAFGHCSDKLIQYRESIGPDEQQWKGLSIEQKKMITKQRDITVTKLKEAMRDQLASYTSEKRNSK</sequence>
<feature type="chain" id="PRO_5017464103" evidence="1">
    <location>
        <begin position="19"/>
        <end position="116"/>
    </location>
</feature>
<protein>
    <submittedName>
        <fullName evidence="2">Uncharacterized protein</fullName>
    </submittedName>
</protein>
<dbReference type="EMBL" id="FOGC01000006">
    <property type="protein sequence ID" value="SEQ78844.1"/>
    <property type="molecule type" value="Genomic_DNA"/>
</dbReference>
<dbReference type="OrthoDB" id="6636751at2"/>
<reference evidence="3" key="1">
    <citation type="submission" date="2016-10" db="EMBL/GenBank/DDBJ databases">
        <authorList>
            <person name="Varghese N."/>
            <person name="Submissions S."/>
        </authorList>
    </citation>
    <scope>NUCLEOTIDE SEQUENCE [LARGE SCALE GENOMIC DNA]</scope>
    <source>
        <strain evidence="3">8N4</strain>
    </source>
</reference>
<name>A0A1H9IW98_9GAMM</name>
<evidence type="ECO:0000313" key="2">
    <source>
        <dbReference type="EMBL" id="SEQ78844.1"/>
    </source>
</evidence>
<feature type="signal peptide" evidence="1">
    <location>
        <begin position="1"/>
        <end position="18"/>
    </location>
</feature>
<dbReference type="RefSeq" id="WP_092675966.1">
    <property type="nucleotide sequence ID" value="NZ_FOGC01000006.1"/>
</dbReference>
<keyword evidence="3" id="KW-1185">Reference proteome</keyword>